<dbReference type="InterPro" id="IPR022902">
    <property type="entry name" value="NAcTrfase_Eis"/>
</dbReference>
<comment type="caution">
    <text evidence="6">The sequence shown here is derived from an EMBL/GenBank/DDBJ whole genome shotgun (WGS) entry which is preliminary data.</text>
</comment>
<dbReference type="GO" id="GO:0034069">
    <property type="term" value="F:aminoglycoside N-acetyltransferase activity"/>
    <property type="evidence" value="ECO:0007669"/>
    <property type="project" value="TreeGrafter"/>
</dbReference>
<dbReference type="Pfam" id="PF13527">
    <property type="entry name" value="Acetyltransf_9"/>
    <property type="match status" value="1"/>
</dbReference>
<accession>A0A7I9XW95</accession>
<feature type="binding site" evidence="3">
    <location>
        <begin position="100"/>
        <end position="105"/>
    </location>
    <ligand>
        <name>acetyl-CoA</name>
        <dbReference type="ChEBI" id="CHEBI:57288"/>
    </ligand>
</feature>
<dbReference type="InterPro" id="IPR036527">
    <property type="entry name" value="SCP2_sterol-bd_dom_sf"/>
</dbReference>
<comment type="caution">
    <text evidence="3">Lacks conserved residue(s) required for the propagation of feature annotation.</text>
</comment>
<dbReference type="AlphaFoldDB" id="A0A7I9XW95"/>
<dbReference type="Gene3D" id="3.30.1050.10">
    <property type="entry name" value="SCP2 sterol-binding domain"/>
    <property type="match status" value="1"/>
</dbReference>
<evidence type="ECO:0000259" key="4">
    <source>
        <dbReference type="Pfam" id="PF13530"/>
    </source>
</evidence>
<dbReference type="InterPro" id="IPR041380">
    <property type="entry name" value="Acetyltransf_17"/>
</dbReference>
<evidence type="ECO:0000256" key="3">
    <source>
        <dbReference type="HAMAP-Rule" id="MF_01812"/>
    </source>
</evidence>
<dbReference type="PANTHER" id="PTHR37817:SF1">
    <property type="entry name" value="N-ACETYLTRANSFERASE EIS"/>
    <property type="match status" value="1"/>
</dbReference>
<gene>
    <name evidence="3 6" type="primary">eis</name>
    <name evidence="6" type="ORF">MBOT_14110</name>
</gene>
<dbReference type="SUPFAM" id="SSF55718">
    <property type="entry name" value="SCP-like"/>
    <property type="match status" value="1"/>
</dbReference>
<dbReference type="Pfam" id="PF17668">
    <property type="entry name" value="Acetyltransf_17"/>
    <property type="match status" value="1"/>
</dbReference>
<dbReference type="GO" id="GO:0030649">
    <property type="term" value="P:aminoglycoside antibiotic catabolic process"/>
    <property type="evidence" value="ECO:0007669"/>
    <property type="project" value="TreeGrafter"/>
</dbReference>
<feature type="active site" description="Proton donor" evidence="3">
    <location>
        <position position="133"/>
    </location>
</feature>
<dbReference type="PANTHER" id="PTHR37817">
    <property type="entry name" value="N-ACETYLTRANSFERASE EIS"/>
    <property type="match status" value="1"/>
</dbReference>
<dbReference type="SUPFAM" id="SSF55729">
    <property type="entry name" value="Acyl-CoA N-acyltransferases (Nat)"/>
    <property type="match status" value="1"/>
</dbReference>
<evidence type="ECO:0000256" key="2">
    <source>
        <dbReference type="ARBA" id="ARBA00023315"/>
    </source>
</evidence>
<keyword evidence="1 3" id="KW-0808">Transferase</keyword>
<evidence type="ECO:0000313" key="6">
    <source>
        <dbReference type="EMBL" id="GFG74046.1"/>
    </source>
</evidence>
<organism evidence="6 7">
    <name type="scientific">Mycobacterium botniense</name>
    <dbReference type="NCBI Taxonomy" id="84962"/>
    <lineage>
        <taxon>Bacteria</taxon>
        <taxon>Bacillati</taxon>
        <taxon>Actinomycetota</taxon>
        <taxon>Actinomycetes</taxon>
        <taxon>Mycobacteriales</taxon>
        <taxon>Mycobacteriaceae</taxon>
        <taxon>Mycobacterium</taxon>
    </lineage>
</organism>
<feature type="binding site" evidence="3">
    <location>
        <begin position="92"/>
        <end position="94"/>
    </location>
    <ligand>
        <name>acetyl-CoA</name>
        <dbReference type="ChEBI" id="CHEBI:57288"/>
    </ligand>
</feature>
<evidence type="ECO:0000259" key="5">
    <source>
        <dbReference type="Pfam" id="PF17668"/>
    </source>
</evidence>
<dbReference type="InterPro" id="IPR016181">
    <property type="entry name" value="Acyl_CoA_acyltransferase"/>
</dbReference>
<dbReference type="InterPro" id="IPR025559">
    <property type="entry name" value="Eis_dom"/>
</dbReference>
<protein>
    <recommendedName>
        <fullName evidence="3">N-acetyltransferase Eis</fullName>
        <ecNumber evidence="3">2.3.1.-</ecNumber>
    </recommendedName>
</protein>
<feature type="domain" description="Eis-like acetyltransferase" evidence="5">
    <location>
        <begin position="190"/>
        <end position="306"/>
    </location>
</feature>
<dbReference type="Proteomes" id="UP000465361">
    <property type="component" value="Unassembled WGS sequence"/>
</dbReference>
<proteinExistence type="inferred from homology"/>
<dbReference type="HAMAP" id="MF_01812">
    <property type="entry name" value="Eis"/>
    <property type="match status" value="1"/>
</dbReference>
<comment type="similarity">
    <text evidence="3">Belongs to the acetyltransferase Eis family.</text>
</comment>
<dbReference type="EMBL" id="BLKW01000002">
    <property type="protein sequence ID" value="GFG74046.1"/>
    <property type="molecule type" value="Genomic_DNA"/>
</dbReference>
<name>A0A7I9XW95_9MYCO</name>
<evidence type="ECO:0000256" key="1">
    <source>
        <dbReference type="ARBA" id="ARBA00022679"/>
    </source>
</evidence>
<comment type="subunit">
    <text evidence="3">Homohexamer; trimer of dimers.</text>
</comment>
<feature type="active site" description="Proton acceptor; via carboxylate" evidence="3">
    <location>
        <position position="413"/>
    </location>
</feature>
<dbReference type="Gene3D" id="3.40.630.30">
    <property type="match status" value="2"/>
</dbReference>
<feature type="domain" description="Enhanced intracellular survival protein" evidence="4">
    <location>
        <begin position="310"/>
        <end position="409"/>
    </location>
</feature>
<dbReference type="EC" id="2.3.1.-" evidence="3"/>
<dbReference type="Pfam" id="PF13530">
    <property type="entry name" value="SCP2_2"/>
    <property type="match status" value="1"/>
</dbReference>
<sequence length="413" mass="46149">MVNTTDDNIRIRYATDDDLETVYKNQARVYGVTVERGDVEAWKRRVRTDDILVAEDISSPQHPFVVGTSLYYRLQLTVPGGARLDASWLAMIAVSATHQGRGIWRRISFQGFGILQERGYPILCGVPTQPAVYDILGGGVASYARTYTIEPRFTEMRAKPSLNRAREIDATQAERELPPIYDRWCAKTPGALSRDRAWWADYLEDRVTQRDNGSELNFIVHPEGFLTYRVTGASPHAYRRPFGNVLVQDFCPVTEEAHTELLATLVGMRMFDNIVIEVPVDDPFPLKLKDQLAVRTTGLQDFLWMRIMNVPKALSARTYSADVEIVLEVADPLSVAGGRFLLQTRNGVGECTPYDGPADIKIGLGELGTIYMGAHRASELHRANRITELNSGALRNLDAAFATESAPYCGTLF</sequence>
<keyword evidence="7" id="KW-1185">Reference proteome</keyword>
<keyword evidence="2 3" id="KW-0012">Acyltransferase</keyword>
<reference evidence="6 7" key="1">
    <citation type="journal article" date="2019" name="Emerg. Microbes Infect.">
        <title>Comprehensive subspecies identification of 175 nontuberculous mycobacteria species based on 7547 genomic profiles.</title>
        <authorList>
            <person name="Matsumoto Y."/>
            <person name="Kinjo T."/>
            <person name="Motooka D."/>
            <person name="Nabeya D."/>
            <person name="Jung N."/>
            <person name="Uechi K."/>
            <person name="Horii T."/>
            <person name="Iida T."/>
            <person name="Fujita J."/>
            <person name="Nakamura S."/>
        </authorList>
    </citation>
    <scope>NUCLEOTIDE SEQUENCE [LARGE SCALE GENOMIC DNA]</scope>
    <source>
        <strain evidence="6 7">JCM 17322</strain>
    </source>
</reference>
<dbReference type="InterPro" id="IPR051554">
    <property type="entry name" value="Acetyltransferase_Eis"/>
</dbReference>
<evidence type="ECO:0000313" key="7">
    <source>
        <dbReference type="Proteomes" id="UP000465361"/>
    </source>
</evidence>